<protein>
    <submittedName>
        <fullName evidence="2">Uncharacterized protein</fullName>
    </submittedName>
</protein>
<accession>A0ABQ6BQF2</accession>
<name>A0ABQ6BQF2_9NEIS</name>
<dbReference type="RefSeq" id="WP_018747670.1">
    <property type="nucleotide sequence ID" value="NZ_BAABUF010000009.1"/>
</dbReference>
<gene>
    <name evidence="2" type="ORF">GCM10007860_13920</name>
</gene>
<dbReference type="Proteomes" id="UP001156836">
    <property type="component" value="Unassembled WGS sequence"/>
</dbReference>
<organism evidence="2 3">
    <name type="scientific">Chitiniphilus shinanonensis</name>
    <dbReference type="NCBI Taxonomy" id="553088"/>
    <lineage>
        <taxon>Bacteria</taxon>
        <taxon>Pseudomonadati</taxon>
        <taxon>Pseudomonadota</taxon>
        <taxon>Betaproteobacteria</taxon>
        <taxon>Neisseriales</taxon>
        <taxon>Chitinibacteraceae</taxon>
        <taxon>Chitiniphilus</taxon>
    </lineage>
</organism>
<keyword evidence="3" id="KW-1185">Reference proteome</keyword>
<evidence type="ECO:0000256" key="1">
    <source>
        <dbReference type="SAM" id="SignalP"/>
    </source>
</evidence>
<proteinExistence type="predicted"/>
<comment type="caution">
    <text evidence="2">The sequence shown here is derived from an EMBL/GenBank/DDBJ whole genome shotgun (WGS) entry which is preliminary data.</text>
</comment>
<evidence type="ECO:0000313" key="3">
    <source>
        <dbReference type="Proteomes" id="UP001156836"/>
    </source>
</evidence>
<sequence>MHTRFPSLLLSAALLIAILAALTLHDDPVARLQVHGGNEKPVAVAGRQLGTPPAAWLDAVKPAS</sequence>
<dbReference type="EMBL" id="BSOZ01000015">
    <property type="protein sequence ID" value="GLS04245.1"/>
    <property type="molecule type" value="Genomic_DNA"/>
</dbReference>
<feature type="chain" id="PRO_5045198456" evidence="1">
    <location>
        <begin position="27"/>
        <end position="64"/>
    </location>
</feature>
<reference evidence="3" key="1">
    <citation type="journal article" date="2019" name="Int. J. Syst. Evol. Microbiol.">
        <title>The Global Catalogue of Microorganisms (GCM) 10K type strain sequencing project: providing services to taxonomists for standard genome sequencing and annotation.</title>
        <authorList>
            <consortium name="The Broad Institute Genomics Platform"/>
            <consortium name="The Broad Institute Genome Sequencing Center for Infectious Disease"/>
            <person name="Wu L."/>
            <person name="Ma J."/>
        </authorList>
    </citation>
    <scope>NUCLEOTIDE SEQUENCE [LARGE SCALE GENOMIC DNA]</scope>
    <source>
        <strain evidence="3">NBRC 104970</strain>
    </source>
</reference>
<evidence type="ECO:0000313" key="2">
    <source>
        <dbReference type="EMBL" id="GLS04245.1"/>
    </source>
</evidence>
<keyword evidence="1" id="KW-0732">Signal</keyword>
<feature type="signal peptide" evidence="1">
    <location>
        <begin position="1"/>
        <end position="26"/>
    </location>
</feature>